<dbReference type="EMBL" id="GBRH01187964">
    <property type="protein sequence ID" value="JAE09932.1"/>
    <property type="molecule type" value="Transcribed_RNA"/>
</dbReference>
<reference evidence="1" key="1">
    <citation type="submission" date="2014-09" db="EMBL/GenBank/DDBJ databases">
        <authorList>
            <person name="Magalhaes I.L.F."/>
            <person name="Oliveira U."/>
            <person name="Santos F.R."/>
            <person name="Vidigal T.H.D.A."/>
            <person name="Brescovit A.D."/>
            <person name="Santos A.J."/>
        </authorList>
    </citation>
    <scope>NUCLEOTIDE SEQUENCE</scope>
    <source>
        <tissue evidence="1">Shoot tissue taken approximately 20 cm above the soil surface</tissue>
    </source>
</reference>
<reference evidence="1" key="2">
    <citation type="journal article" date="2015" name="Data Brief">
        <title>Shoot transcriptome of the giant reed, Arundo donax.</title>
        <authorList>
            <person name="Barrero R.A."/>
            <person name="Guerrero F.D."/>
            <person name="Moolhuijzen P."/>
            <person name="Goolsby J.A."/>
            <person name="Tidwell J."/>
            <person name="Bellgard S.E."/>
            <person name="Bellgard M.I."/>
        </authorList>
    </citation>
    <scope>NUCLEOTIDE SEQUENCE</scope>
    <source>
        <tissue evidence="1">Shoot tissue taken approximately 20 cm above the soil surface</tissue>
    </source>
</reference>
<organism evidence="1">
    <name type="scientific">Arundo donax</name>
    <name type="common">Giant reed</name>
    <name type="synonym">Donax arundinaceus</name>
    <dbReference type="NCBI Taxonomy" id="35708"/>
    <lineage>
        <taxon>Eukaryota</taxon>
        <taxon>Viridiplantae</taxon>
        <taxon>Streptophyta</taxon>
        <taxon>Embryophyta</taxon>
        <taxon>Tracheophyta</taxon>
        <taxon>Spermatophyta</taxon>
        <taxon>Magnoliopsida</taxon>
        <taxon>Liliopsida</taxon>
        <taxon>Poales</taxon>
        <taxon>Poaceae</taxon>
        <taxon>PACMAD clade</taxon>
        <taxon>Arundinoideae</taxon>
        <taxon>Arundineae</taxon>
        <taxon>Arundo</taxon>
    </lineage>
</organism>
<evidence type="ECO:0000313" key="1">
    <source>
        <dbReference type="EMBL" id="JAE09932.1"/>
    </source>
</evidence>
<protein>
    <submittedName>
        <fullName evidence="1">Uncharacterized protein</fullName>
    </submittedName>
</protein>
<name>A0A0A9FC50_ARUDO</name>
<accession>A0A0A9FC50</accession>
<proteinExistence type="predicted"/>
<sequence length="8" mass="859">MPDKALAN</sequence>